<evidence type="ECO:0000313" key="9">
    <source>
        <dbReference type="Proteomes" id="UP001075354"/>
    </source>
</evidence>
<evidence type="ECO:0000256" key="3">
    <source>
        <dbReference type="ARBA" id="ARBA00022593"/>
    </source>
</evidence>
<evidence type="ECO:0000256" key="4">
    <source>
        <dbReference type="ARBA" id="ARBA00025338"/>
    </source>
</evidence>
<keyword evidence="6" id="KW-0812">Transmembrane</keyword>
<proteinExistence type="predicted"/>
<dbReference type="InterPro" id="IPR004217">
    <property type="entry name" value="Tim10-like"/>
</dbReference>
<sequence>MSRFQAQTHKLTSKCWDLCVDNPETTRLSSRSETCLKNCVERFIDINNFITNRFKDFVNRHKRKFVVTGVVIGGTWLALRYAQRKLKEYTENEAKEFIERNRRQQHFKSTERTCDRTILSLSPAIHEAIMNSVNTEELVAELQTATSGKYNIWERLKIKAFTRVSALVYANSMLVLLLRIQLNLIGGFLVRDANGDNALSIELQELYLSLCHHFRDIGVVDLCSLIERHVQPIMENISLKKPMSLRDTEELLWSIQNSVESNVYDNPIKAMAKYTLPPKEKIDVSGLQEHEIQQLHNIVSETVDLLESDEVASLLRSCISQSFAAVIDKLADQLAPFSQSDTTPGPSNEQVESAWAVVVMGCTEKNTFVHPNSVTMPLAKLIPIVNKLTETSPVKKDLWMYQLIRNDLVKVFGANVYEAFGQKE</sequence>
<comment type="caution">
    <text evidence="8">The sequence shown here is derived from an EMBL/GenBank/DDBJ whole genome shotgun (WGS) entry which is preliminary data.</text>
</comment>
<keyword evidence="3" id="KW-0962">Peroxisome biogenesis</keyword>
<keyword evidence="6" id="KW-1133">Transmembrane helix</keyword>
<reference evidence="8" key="1">
    <citation type="submission" date="2022-12" db="EMBL/GenBank/DDBJ databases">
        <title>Chromosome-level genome assembly of the bean flower thrips Megalurothrips usitatus.</title>
        <authorList>
            <person name="Ma L."/>
            <person name="Liu Q."/>
            <person name="Li H."/>
            <person name="Cai W."/>
        </authorList>
    </citation>
    <scope>NUCLEOTIDE SEQUENCE</scope>
    <source>
        <strain evidence="8">Cailab_2022a</strain>
    </source>
</reference>
<dbReference type="Pfam" id="PF04882">
    <property type="entry name" value="Peroxin-3"/>
    <property type="match status" value="3"/>
</dbReference>
<comment type="subunit">
    <text evidence="1">Interacts with PEX19.</text>
</comment>
<dbReference type="AlphaFoldDB" id="A0AAV7XSQ4"/>
<evidence type="ECO:0000259" key="7">
    <source>
        <dbReference type="Pfam" id="PF02953"/>
    </source>
</evidence>
<dbReference type="PANTHER" id="PTHR28080">
    <property type="entry name" value="PEROXISOMAL BIOGENESIS FACTOR 3"/>
    <property type="match status" value="1"/>
</dbReference>
<keyword evidence="6" id="KW-0472">Membrane</keyword>
<organism evidence="8 9">
    <name type="scientific">Megalurothrips usitatus</name>
    <name type="common">bean blossom thrips</name>
    <dbReference type="NCBI Taxonomy" id="439358"/>
    <lineage>
        <taxon>Eukaryota</taxon>
        <taxon>Metazoa</taxon>
        <taxon>Ecdysozoa</taxon>
        <taxon>Arthropoda</taxon>
        <taxon>Hexapoda</taxon>
        <taxon>Insecta</taxon>
        <taxon>Pterygota</taxon>
        <taxon>Neoptera</taxon>
        <taxon>Paraneoptera</taxon>
        <taxon>Thysanoptera</taxon>
        <taxon>Terebrantia</taxon>
        <taxon>Thripoidea</taxon>
        <taxon>Thripidae</taxon>
        <taxon>Megalurothrips</taxon>
    </lineage>
</organism>
<dbReference type="InterPro" id="IPR035427">
    <property type="entry name" value="Tim10-like_dom_sf"/>
</dbReference>
<dbReference type="SUPFAM" id="SSF144122">
    <property type="entry name" value="Tim10-like"/>
    <property type="match status" value="1"/>
</dbReference>
<dbReference type="Gene3D" id="1.10.287.810">
    <property type="entry name" value="Mitochondrial import inner membrane translocase subunit tim13 like domains"/>
    <property type="match status" value="1"/>
</dbReference>
<evidence type="ECO:0000256" key="5">
    <source>
        <dbReference type="ARBA" id="ARBA00029630"/>
    </source>
</evidence>
<name>A0AAV7XSQ4_9NEOP</name>
<evidence type="ECO:0000313" key="8">
    <source>
        <dbReference type="EMBL" id="KAJ1527743.1"/>
    </source>
</evidence>
<dbReference type="Proteomes" id="UP001075354">
    <property type="component" value="Chromosome 5"/>
</dbReference>
<feature type="domain" description="Tim10-like" evidence="7">
    <location>
        <begin position="1"/>
        <end position="55"/>
    </location>
</feature>
<evidence type="ECO:0000256" key="1">
    <source>
        <dbReference type="ARBA" id="ARBA00011494"/>
    </source>
</evidence>
<dbReference type="GO" id="GO:0005778">
    <property type="term" value="C:peroxisomal membrane"/>
    <property type="evidence" value="ECO:0007669"/>
    <property type="project" value="InterPro"/>
</dbReference>
<accession>A0AAV7XSQ4</accession>
<dbReference type="Pfam" id="PF02953">
    <property type="entry name" value="zf-Tim10_DDP"/>
    <property type="match status" value="1"/>
</dbReference>
<dbReference type="EMBL" id="JAPTSV010000005">
    <property type="protein sequence ID" value="KAJ1527743.1"/>
    <property type="molecule type" value="Genomic_DNA"/>
</dbReference>
<protein>
    <recommendedName>
        <fullName evidence="2">Peroxisomal biogenesis factor 3</fullName>
    </recommendedName>
    <alternativeName>
        <fullName evidence="5">Peroxisomal assembly protein PEX3</fullName>
    </alternativeName>
</protein>
<gene>
    <name evidence="8" type="ORF">ONE63_007698</name>
</gene>
<comment type="function">
    <text evidence="4">Involved in peroxisome biosynthesis and integrity. Assembles membrane vesicles before the matrix proteins are translocated. As a docking factor for PEX19, is necessary for the import of peroxisomal membrane proteins in the peroxisomes.</text>
</comment>
<dbReference type="InterPro" id="IPR006966">
    <property type="entry name" value="Peroxin-3"/>
</dbReference>
<feature type="transmembrane region" description="Helical" evidence="6">
    <location>
        <begin position="65"/>
        <end position="82"/>
    </location>
</feature>
<keyword evidence="9" id="KW-1185">Reference proteome</keyword>
<dbReference type="GO" id="GO:0045046">
    <property type="term" value="P:protein import into peroxisome membrane"/>
    <property type="evidence" value="ECO:0007669"/>
    <property type="project" value="TreeGrafter"/>
</dbReference>
<evidence type="ECO:0000256" key="2">
    <source>
        <dbReference type="ARBA" id="ARBA00014294"/>
    </source>
</evidence>
<evidence type="ECO:0000256" key="6">
    <source>
        <dbReference type="SAM" id="Phobius"/>
    </source>
</evidence>
<dbReference type="PANTHER" id="PTHR28080:SF1">
    <property type="entry name" value="PEROXISOMAL BIOGENESIS FACTOR 3"/>
    <property type="match status" value="1"/>
</dbReference>
<dbReference type="GO" id="GO:0030674">
    <property type="term" value="F:protein-macromolecule adaptor activity"/>
    <property type="evidence" value="ECO:0007669"/>
    <property type="project" value="TreeGrafter"/>
</dbReference>